<organism evidence="1 2">
    <name type="scientific">Legionella drancourtii LLAP12</name>
    <dbReference type="NCBI Taxonomy" id="658187"/>
    <lineage>
        <taxon>Bacteria</taxon>
        <taxon>Pseudomonadati</taxon>
        <taxon>Pseudomonadota</taxon>
        <taxon>Gammaproteobacteria</taxon>
        <taxon>Legionellales</taxon>
        <taxon>Legionellaceae</taxon>
        <taxon>Legionella</taxon>
    </lineage>
</organism>
<dbReference type="HOGENOM" id="CLU_109321_1_0_6"/>
<proteinExistence type="predicted"/>
<dbReference type="Gene3D" id="2.30.30.830">
    <property type="match status" value="1"/>
</dbReference>
<dbReference type="eggNOG" id="COG3168">
    <property type="taxonomic scope" value="Bacteria"/>
</dbReference>
<sequence length="170" mass="19589">MMNQTRRILISLFSLLLTACSDDNNDLRQYIQQVKQRKTRTIEPIPSFTPLPGFKFPNDENTRNPFKATNQQKRIDLFAPDQHRMKQALEVYPLDALKFVGTLTQDNQIWGLIKQPDSQITRVSIGDYMGQNYGQIRSIKNNSIKLEETIKGSSGAWEKHITTLDLYTGK</sequence>
<dbReference type="PIRSF" id="PIRSF016481">
    <property type="entry name" value="Pilus_assembly_PilP"/>
    <property type="match status" value="1"/>
</dbReference>
<dbReference type="InParanoid" id="G9EMI7"/>
<evidence type="ECO:0000313" key="2">
    <source>
        <dbReference type="Proteomes" id="UP000002770"/>
    </source>
</evidence>
<gene>
    <name evidence="1" type="ORF">LDG_6454</name>
</gene>
<dbReference type="PROSITE" id="PS51257">
    <property type="entry name" value="PROKAR_LIPOPROTEIN"/>
    <property type="match status" value="1"/>
</dbReference>
<name>G9EMI7_9GAMM</name>
<dbReference type="Pfam" id="PF04351">
    <property type="entry name" value="PilP"/>
    <property type="match status" value="1"/>
</dbReference>
<keyword evidence="2" id="KW-1185">Reference proteome</keyword>
<dbReference type="AlphaFoldDB" id="G9EMI7"/>
<evidence type="ECO:0008006" key="3">
    <source>
        <dbReference type="Google" id="ProtNLM"/>
    </source>
</evidence>
<reference evidence="1 2" key="1">
    <citation type="journal article" date="2011" name="BMC Genomics">
        <title>Insight into cross-talk between intra-amoebal pathogens.</title>
        <authorList>
            <person name="Gimenez G."/>
            <person name="Bertelli C."/>
            <person name="Moliner C."/>
            <person name="Robert C."/>
            <person name="Raoult D."/>
            <person name="Fournier P.E."/>
            <person name="Greub G."/>
        </authorList>
    </citation>
    <scope>NUCLEOTIDE SEQUENCE [LARGE SCALE GENOMIC DNA]</scope>
    <source>
        <strain evidence="1 2">LLAP12</strain>
    </source>
</reference>
<evidence type="ECO:0000313" key="1">
    <source>
        <dbReference type="EMBL" id="EHL31523.1"/>
    </source>
</evidence>
<dbReference type="InterPro" id="IPR007446">
    <property type="entry name" value="PilP"/>
</dbReference>
<dbReference type="STRING" id="658187.LDG_6454"/>
<dbReference type="OrthoDB" id="5296580at2"/>
<dbReference type="RefSeq" id="WP_006870385.1">
    <property type="nucleotide sequence ID" value="NZ_JH413813.1"/>
</dbReference>
<protein>
    <recommendedName>
        <fullName evidence="3">Pilus assembly protein PilP</fullName>
    </recommendedName>
</protein>
<dbReference type="EMBL" id="JH413813">
    <property type="protein sequence ID" value="EHL31523.1"/>
    <property type="molecule type" value="Genomic_DNA"/>
</dbReference>
<dbReference type="Proteomes" id="UP000002770">
    <property type="component" value="Unassembled WGS sequence"/>
</dbReference>
<accession>G9EMI7</accession>